<reference evidence="3" key="1">
    <citation type="submission" date="2020-09" db="EMBL/GenBank/DDBJ databases">
        <title>Novel species in genus Aeromicrobium.</title>
        <authorList>
            <person name="Zhang G."/>
        </authorList>
    </citation>
    <scope>NUCLEOTIDE SEQUENCE</scope>
    <source>
        <strain evidence="3">Zg-636</strain>
    </source>
</reference>
<feature type="compositionally biased region" description="Low complexity" evidence="1">
    <location>
        <begin position="189"/>
        <end position="205"/>
    </location>
</feature>
<feature type="compositionally biased region" description="Polar residues" evidence="1">
    <location>
        <begin position="156"/>
        <end position="166"/>
    </location>
</feature>
<dbReference type="EMBL" id="JACTVM010000001">
    <property type="protein sequence ID" value="MBC9225357.1"/>
    <property type="molecule type" value="Genomic_DNA"/>
</dbReference>
<dbReference type="AlphaFoldDB" id="A0A8I0EU07"/>
<name>A0A8I0EU07_9ACTN</name>
<gene>
    <name evidence="3" type="ORF">IBG24_03400</name>
</gene>
<comment type="caution">
    <text evidence="3">The sequence shown here is derived from an EMBL/GenBank/DDBJ whole genome shotgun (WGS) entry which is preliminary data.</text>
</comment>
<sequence>MSPKGFLGGLSWLQLVAGALAAMTSAWVASFLGVAGTIIGAALGSLVASIASALYARGIDRGTTLITESGSVVSRTRPAAAESDRDAEDGDVVITQEQTVVTVDEAERAFPWKRVLTWTGLALAVSLLAIGAFELVTGDSFGKADNPTIGRPWKDQGSSPETPSDGETTRPTESAEPTEEPTDGATNDPPATTRPEPTAPAPTTEAPEDAVPEPQRDATPPPAEQAPQVVPE</sequence>
<accession>A0A8I0EU07</accession>
<evidence type="ECO:0000256" key="1">
    <source>
        <dbReference type="SAM" id="MobiDB-lite"/>
    </source>
</evidence>
<evidence type="ECO:0000313" key="3">
    <source>
        <dbReference type="EMBL" id="MBC9225357.1"/>
    </source>
</evidence>
<feature type="transmembrane region" description="Helical" evidence="2">
    <location>
        <begin position="31"/>
        <end position="56"/>
    </location>
</feature>
<feature type="region of interest" description="Disordered" evidence="1">
    <location>
        <begin position="139"/>
        <end position="232"/>
    </location>
</feature>
<keyword evidence="2" id="KW-0812">Transmembrane</keyword>
<dbReference type="Proteomes" id="UP000620591">
    <property type="component" value="Unassembled WGS sequence"/>
</dbReference>
<evidence type="ECO:0000256" key="2">
    <source>
        <dbReference type="SAM" id="Phobius"/>
    </source>
</evidence>
<protein>
    <submittedName>
        <fullName evidence="3">Uncharacterized protein</fullName>
    </submittedName>
</protein>
<dbReference type="RefSeq" id="WP_187768608.1">
    <property type="nucleotide sequence ID" value="NZ_JACTVM010000001.1"/>
</dbReference>
<organism evidence="3 4">
    <name type="scientific">Aeromicrobium senzhongii</name>
    <dbReference type="NCBI Taxonomy" id="2663859"/>
    <lineage>
        <taxon>Bacteria</taxon>
        <taxon>Bacillati</taxon>
        <taxon>Actinomycetota</taxon>
        <taxon>Actinomycetes</taxon>
        <taxon>Propionibacteriales</taxon>
        <taxon>Nocardioidaceae</taxon>
        <taxon>Aeromicrobium</taxon>
    </lineage>
</organism>
<feature type="transmembrane region" description="Helical" evidence="2">
    <location>
        <begin position="115"/>
        <end position="133"/>
    </location>
</feature>
<keyword evidence="2" id="KW-0472">Membrane</keyword>
<evidence type="ECO:0000313" key="4">
    <source>
        <dbReference type="Proteomes" id="UP000620591"/>
    </source>
</evidence>
<proteinExistence type="predicted"/>
<keyword evidence="2" id="KW-1133">Transmembrane helix</keyword>